<evidence type="ECO:0000256" key="3">
    <source>
        <dbReference type="NCBIfam" id="TIGR01900"/>
    </source>
</evidence>
<feature type="domain" description="Peptidase M20 dimerisation" evidence="4">
    <location>
        <begin position="175"/>
        <end position="273"/>
    </location>
</feature>
<keyword evidence="1" id="KW-0479">Metal-binding</keyword>
<dbReference type="SUPFAM" id="SSF55031">
    <property type="entry name" value="Bacterial exopeptidase dimerisation domain"/>
    <property type="match status" value="1"/>
</dbReference>
<dbReference type="EC" id="3.5.1.18" evidence="3"/>
<dbReference type="GO" id="GO:0006526">
    <property type="term" value="P:L-arginine biosynthetic process"/>
    <property type="evidence" value="ECO:0007669"/>
    <property type="project" value="TreeGrafter"/>
</dbReference>
<name>A0AB36CMU5_9CORY</name>
<accession>A0AB36CMU5</accession>
<dbReference type="SUPFAM" id="SSF53187">
    <property type="entry name" value="Zn-dependent exopeptidases"/>
    <property type="match status" value="1"/>
</dbReference>
<dbReference type="InterPro" id="IPR002933">
    <property type="entry name" value="Peptidase_M20"/>
</dbReference>
<dbReference type="GO" id="GO:0046872">
    <property type="term" value="F:metal ion binding"/>
    <property type="evidence" value="ECO:0007669"/>
    <property type="project" value="UniProtKB-KW"/>
</dbReference>
<gene>
    <name evidence="5" type="ORF">HF853_09195</name>
</gene>
<reference evidence="5 6" key="1">
    <citation type="submission" date="2020-04" db="EMBL/GenBank/DDBJ databases">
        <authorList>
            <person name="Hitch T.C.A."/>
            <person name="Wylensek D."/>
            <person name="Clavel T."/>
        </authorList>
    </citation>
    <scope>NUCLEOTIDE SEQUENCE [LARGE SCALE GENOMIC DNA]</scope>
    <source>
        <strain evidence="5 6">BL-383-APC-3D</strain>
    </source>
</reference>
<dbReference type="Gene3D" id="3.40.630.10">
    <property type="entry name" value="Zn peptidases"/>
    <property type="match status" value="1"/>
</dbReference>
<dbReference type="EMBL" id="JABAFZ010000007">
    <property type="protein sequence ID" value="NME89837.1"/>
    <property type="molecule type" value="Genomic_DNA"/>
</dbReference>
<keyword evidence="2 5" id="KW-0378">Hydrolase</keyword>
<evidence type="ECO:0000313" key="6">
    <source>
        <dbReference type="Proteomes" id="UP000544551"/>
    </source>
</evidence>
<protein>
    <recommendedName>
        <fullName evidence="3">Succinyl-diaminopimelate desuccinylase</fullName>
        <ecNumber evidence="3">3.5.1.18</ecNumber>
    </recommendedName>
</protein>
<dbReference type="RefSeq" id="WP_168970053.1">
    <property type="nucleotide sequence ID" value="NZ_JABAFZ010000007.1"/>
</dbReference>
<dbReference type="NCBIfam" id="TIGR01900">
    <property type="entry name" value="dapE-gram_pos"/>
    <property type="match status" value="1"/>
</dbReference>
<dbReference type="PANTHER" id="PTHR43808:SF31">
    <property type="entry name" value="N-ACETYL-L-CITRULLINE DEACETYLASE"/>
    <property type="match status" value="1"/>
</dbReference>
<dbReference type="PANTHER" id="PTHR43808">
    <property type="entry name" value="ACETYLORNITHINE DEACETYLASE"/>
    <property type="match status" value="1"/>
</dbReference>
<dbReference type="GO" id="GO:0008777">
    <property type="term" value="F:acetylornithine deacetylase activity"/>
    <property type="evidence" value="ECO:0007669"/>
    <property type="project" value="TreeGrafter"/>
</dbReference>
<sequence>MTIFHLDLTQGSIELTKALVDIPSPSHHEKAIADAIEQALKPLVDSADVELARFGNTVCARTNRGLGSRVVLAGHVDTVPIADNVPHHMEDNIMFGCGTVDMKSGLAVYLHTFAQLAADKDLSHDLTLIAYEGEEVATEFNGLGHLQRDNPQWLQGDLALLGEPSGAMIEAGCQGTIRLRVTAHGTRAHSARAWLGSNAVHTLTPVMTKIADYSPRDVTIDGCTYREGLNIVHLEAGVATNTLPDHAWMFVNFRFAPDRSSEEAMEHLLDVLGLAKEQEMPADAALDSPGISFEVDDVAGAALPGLGQPSAAALIDAVGGNVRAKYGWTDVARFSEMGTPAVNFGPGDPGFAHKRDEQCPVEQITSVAQALHTYLTA</sequence>
<evidence type="ECO:0000313" key="5">
    <source>
        <dbReference type="EMBL" id="NME89837.1"/>
    </source>
</evidence>
<comment type="caution">
    <text evidence="5">The sequence shown here is derived from an EMBL/GenBank/DDBJ whole genome shotgun (WGS) entry which is preliminary data.</text>
</comment>
<dbReference type="Pfam" id="PF01546">
    <property type="entry name" value="Peptidase_M20"/>
    <property type="match status" value="1"/>
</dbReference>
<dbReference type="InterPro" id="IPR050072">
    <property type="entry name" value="Peptidase_M20A"/>
</dbReference>
<evidence type="ECO:0000256" key="2">
    <source>
        <dbReference type="ARBA" id="ARBA00022801"/>
    </source>
</evidence>
<dbReference type="GO" id="GO:0009014">
    <property type="term" value="F:succinyl-diaminopimelate desuccinylase activity"/>
    <property type="evidence" value="ECO:0007669"/>
    <property type="project" value="UniProtKB-UniRule"/>
</dbReference>
<dbReference type="Pfam" id="PF07687">
    <property type="entry name" value="M20_dimer"/>
    <property type="match status" value="1"/>
</dbReference>
<proteinExistence type="predicted"/>
<organism evidence="5 6">
    <name type="scientific">Corynebacterium stationis</name>
    <dbReference type="NCBI Taxonomy" id="1705"/>
    <lineage>
        <taxon>Bacteria</taxon>
        <taxon>Bacillati</taxon>
        <taxon>Actinomycetota</taxon>
        <taxon>Actinomycetes</taxon>
        <taxon>Mycobacteriales</taxon>
        <taxon>Corynebacteriaceae</taxon>
        <taxon>Corynebacterium</taxon>
    </lineage>
</organism>
<dbReference type="AlphaFoldDB" id="A0AB36CMU5"/>
<evidence type="ECO:0000259" key="4">
    <source>
        <dbReference type="Pfam" id="PF07687"/>
    </source>
</evidence>
<dbReference type="InterPro" id="IPR011650">
    <property type="entry name" value="Peptidase_M20_dimer"/>
</dbReference>
<dbReference type="Gene3D" id="3.30.70.360">
    <property type="match status" value="1"/>
</dbReference>
<evidence type="ECO:0000256" key="1">
    <source>
        <dbReference type="ARBA" id="ARBA00022723"/>
    </source>
</evidence>
<dbReference type="GO" id="GO:0009089">
    <property type="term" value="P:lysine biosynthetic process via diaminopimelate"/>
    <property type="evidence" value="ECO:0007669"/>
    <property type="project" value="UniProtKB-UniRule"/>
</dbReference>
<dbReference type="Proteomes" id="UP000544551">
    <property type="component" value="Unassembled WGS sequence"/>
</dbReference>
<dbReference type="InterPro" id="IPR010174">
    <property type="entry name" value="Succinyl-DAP_deSuclase_DapE"/>
</dbReference>
<dbReference type="InterPro" id="IPR036264">
    <property type="entry name" value="Bact_exopeptidase_dim_dom"/>
</dbReference>